<dbReference type="InterPro" id="IPR029063">
    <property type="entry name" value="SAM-dependent_MTases_sf"/>
</dbReference>
<dbReference type="InterPro" id="IPR041698">
    <property type="entry name" value="Methyltransf_25"/>
</dbReference>
<evidence type="ECO:0000313" key="3">
    <source>
        <dbReference type="Proteomes" id="UP000528432"/>
    </source>
</evidence>
<feature type="domain" description="Methyltransferase" evidence="1">
    <location>
        <begin position="84"/>
        <end position="162"/>
    </location>
</feature>
<dbReference type="EMBL" id="JABFIF010000004">
    <property type="protein sequence ID" value="NOH15513.1"/>
    <property type="molecule type" value="Genomic_DNA"/>
</dbReference>
<gene>
    <name evidence="2" type="ORF">HMJ28_03775</name>
</gene>
<keyword evidence="2" id="KW-0489">Methyltransferase</keyword>
<dbReference type="Pfam" id="PF13649">
    <property type="entry name" value="Methyltransf_25"/>
    <property type="match status" value="1"/>
</dbReference>
<reference evidence="2 3" key="1">
    <citation type="submission" date="2020-05" db="EMBL/GenBank/DDBJ databases">
        <title>Draft genome sequence of Clostridium cochlearium strain AGROS13 isolated from a sheep dairy farm in New Zealand.</title>
        <authorList>
            <person name="Gupta T.B."/>
            <person name="Jauregui R."/>
            <person name="Risson A.N."/>
            <person name="Brightwell G."/>
            <person name="Maclean P."/>
        </authorList>
    </citation>
    <scope>NUCLEOTIDE SEQUENCE [LARGE SCALE GENOMIC DNA]</scope>
    <source>
        <strain evidence="2 3">AGROS13</strain>
    </source>
</reference>
<organism evidence="2 3">
    <name type="scientific">Clostridium cochlearium</name>
    <dbReference type="NCBI Taxonomy" id="1494"/>
    <lineage>
        <taxon>Bacteria</taxon>
        <taxon>Bacillati</taxon>
        <taxon>Bacillota</taxon>
        <taxon>Clostridia</taxon>
        <taxon>Eubacteriales</taxon>
        <taxon>Clostridiaceae</taxon>
        <taxon>Clostridium</taxon>
    </lineage>
</organism>
<dbReference type="AlphaFoldDB" id="A0A7Y3V6A8"/>
<dbReference type="Gene3D" id="3.40.50.150">
    <property type="entry name" value="Vaccinia Virus protein VP39"/>
    <property type="match status" value="1"/>
</dbReference>
<dbReference type="RefSeq" id="WP_171303006.1">
    <property type="nucleotide sequence ID" value="NZ_JABFIF010000004.1"/>
</dbReference>
<dbReference type="SUPFAM" id="SSF53335">
    <property type="entry name" value="S-adenosyl-L-methionine-dependent methyltransferases"/>
    <property type="match status" value="1"/>
</dbReference>
<protein>
    <submittedName>
        <fullName evidence="2">Class I SAM-dependent methyltransferase</fullName>
    </submittedName>
</protein>
<comment type="caution">
    <text evidence="2">The sequence shown here is derived from an EMBL/GenBank/DDBJ whole genome shotgun (WGS) entry which is preliminary data.</text>
</comment>
<dbReference type="GO" id="GO:0032259">
    <property type="term" value="P:methylation"/>
    <property type="evidence" value="ECO:0007669"/>
    <property type="project" value="UniProtKB-KW"/>
</dbReference>
<dbReference type="CDD" id="cd02440">
    <property type="entry name" value="AdoMet_MTases"/>
    <property type="match status" value="1"/>
</dbReference>
<name>A0A7Y3V6A8_CLOCO</name>
<keyword evidence="2" id="KW-0808">Transferase</keyword>
<accession>A0A7Y3V6A8</accession>
<dbReference type="GO" id="GO:0008168">
    <property type="term" value="F:methyltransferase activity"/>
    <property type="evidence" value="ECO:0007669"/>
    <property type="project" value="UniProtKB-KW"/>
</dbReference>
<proteinExistence type="predicted"/>
<evidence type="ECO:0000259" key="1">
    <source>
        <dbReference type="Pfam" id="PF13649"/>
    </source>
</evidence>
<sequence length="289" mass="33919">MFNINKSIFIQHTKKNYGLDFEKLWQEGILSKNEYDVQRAIDFNVERNFWKDFAPKYDNSPTLYDYAPETFHKLLEIIGKDKIIAEIGPGTGKFTLPMSKYSKKILAIDASEYMLEILNKKISKNTILNVTPVCSKWEDASIDKVDTIFNVNAIYRMWNIKDSLIKMNNLAKEKVVIVWTLQRSPFYNIFCKLGQPGLKTKSDYIYIQNILYELGIDSNIEFLDIIKPIQYNNKEDLYKDFIKEYGKNLFMDNIKKLLDCQTIIDGDYIIFNAKLKVAFIYWNTLILPP</sequence>
<dbReference type="Proteomes" id="UP000528432">
    <property type="component" value="Unassembled WGS sequence"/>
</dbReference>
<evidence type="ECO:0000313" key="2">
    <source>
        <dbReference type="EMBL" id="NOH15513.1"/>
    </source>
</evidence>